<dbReference type="RefSeq" id="WP_256379887.1">
    <property type="nucleotide sequence ID" value="NZ_JAUSVZ010000017.1"/>
</dbReference>
<proteinExistence type="predicted"/>
<keyword evidence="3" id="KW-1185">Reference proteome</keyword>
<name>A0AA48RJ99_9BACL</name>
<protein>
    <submittedName>
        <fullName evidence="2">Uncharacterized protein</fullName>
    </submittedName>
</protein>
<evidence type="ECO:0000313" key="2">
    <source>
        <dbReference type="EMBL" id="CAJ1004391.1"/>
    </source>
</evidence>
<evidence type="ECO:0000313" key="3">
    <source>
        <dbReference type="Proteomes" id="UP001189619"/>
    </source>
</evidence>
<reference evidence="2" key="1">
    <citation type="submission" date="2023-07" db="EMBL/GenBank/DDBJ databases">
        <authorList>
            <person name="Ivanov I."/>
            <person name="Teneva D."/>
            <person name="Stoikov I."/>
        </authorList>
    </citation>
    <scope>NUCLEOTIDE SEQUENCE</scope>
    <source>
        <strain evidence="2">4475</strain>
    </source>
</reference>
<organism evidence="2 3">
    <name type="scientific">Brevibacillus aydinogluensis</name>
    <dbReference type="NCBI Taxonomy" id="927786"/>
    <lineage>
        <taxon>Bacteria</taxon>
        <taxon>Bacillati</taxon>
        <taxon>Bacillota</taxon>
        <taxon>Bacilli</taxon>
        <taxon>Bacillales</taxon>
        <taxon>Paenibacillaceae</taxon>
        <taxon>Brevibacillus</taxon>
    </lineage>
</organism>
<dbReference type="EMBL" id="OY569118">
    <property type="protein sequence ID" value="CAJ1004391.1"/>
    <property type="molecule type" value="Genomic_DNA"/>
</dbReference>
<accession>A0AA48RJ99</accession>
<dbReference type="AlphaFoldDB" id="A0AA48RJ99"/>
<evidence type="ECO:0000256" key="1">
    <source>
        <dbReference type="SAM" id="MobiDB-lite"/>
    </source>
</evidence>
<dbReference type="KEGG" id="bayd:BSPP4475_19035"/>
<feature type="region of interest" description="Disordered" evidence="1">
    <location>
        <begin position="1"/>
        <end position="21"/>
    </location>
</feature>
<dbReference type="Proteomes" id="UP001189619">
    <property type="component" value="Chromosome"/>
</dbReference>
<gene>
    <name evidence="2" type="ORF">BSPP4475_19035</name>
</gene>
<sequence length="44" mass="5112">MAKTTADMGDRPQWTPADRLHLKGPIRPAMDEWVILRLVSIHMR</sequence>